<keyword evidence="1 2" id="KW-0238">DNA-binding</keyword>
<dbReference type="Proteomes" id="UP000321638">
    <property type="component" value="Unassembled WGS sequence"/>
</dbReference>
<dbReference type="Gene3D" id="3.40.50.10070">
    <property type="entry name" value="TolB, N-terminal domain"/>
    <property type="match status" value="1"/>
</dbReference>
<feature type="DNA-binding region" description="OmpR/PhoB-type" evidence="2">
    <location>
        <begin position="1"/>
        <end position="98"/>
    </location>
</feature>
<protein>
    <submittedName>
        <fullName evidence="4">CadC-family transcriptional regulator</fullName>
    </submittedName>
</protein>
<dbReference type="Gene3D" id="1.10.10.10">
    <property type="entry name" value="Winged helix-like DNA-binding domain superfamily/Winged helix DNA-binding domain"/>
    <property type="match status" value="1"/>
</dbReference>
<gene>
    <name evidence="4" type="ORF">FHP25_04125</name>
</gene>
<evidence type="ECO:0000256" key="1">
    <source>
        <dbReference type="ARBA" id="ARBA00023125"/>
    </source>
</evidence>
<organism evidence="4 5">
    <name type="scientific">Vineibacter terrae</name>
    <dbReference type="NCBI Taxonomy" id="2586908"/>
    <lineage>
        <taxon>Bacteria</taxon>
        <taxon>Pseudomonadati</taxon>
        <taxon>Pseudomonadota</taxon>
        <taxon>Alphaproteobacteria</taxon>
        <taxon>Hyphomicrobiales</taxon>
        <taxon>Vineibacter</taxon>
    </lineage>
</organism>
<dbReference type="InterPro" id="IPR016032">
    <property type="entry name" value="Sig_transdc_resp-reg_C-effctor"/>
</dbReference>
<dbReference type="GO" id="GO:0000160">
    <property type="term" value="P:phosphorelay signal transduction system"/>
    <property type="evidence" value="ECO:0007669"/>
    <property type="project" value="InterPro"/>
</dbReference>
<dbReference type="InterPro" id="IPR011990">
    <property type="entry name" value="TPR-like_helical_dom_sf"/>
</dbReference>
<evidence type="ECO:0000313" key="4">
    <source>
        <dbReference type="EMBL" id="TXL81724.1"/>
    </source>
</evidence>
<comment type="caution">
    <text evidence="4">The sequence shown here is derived from an EMBL/GenBank/DDBJ whole genome shotgun (WGS) entry which is preliminary data.</text>
</comment>
<dbReference type="Gene3D" id="1.25.40.10">
    <property type="entry name" value="Tetratricopeptide repeat domain"/>
    <property type="match status" value="1"/>
</dbReference>
<evidence type="ECO:0000256" key="2">
    <source>
        <dbReference type="PROSITE-ProRule" id="PRU01091"/>
    </source>
</evidence>
<dbReference type="CDD" id="cd00383">
    <property type="entry name" value="trans_reg_C"/>
    <property type="match status" value="1"/>
</dbReference>
<accession>A0A5C8PUG0</accession>
<dbReference type="SUPFAM" id="SSF46894">
    <property type="entry name" value="C-terminal effector domain of the bipartite response regulators"/>
    <property type="match status" value="1"/>
</dbReference>
<dbReference type="AlphaFoldDB" id="A0A5C8PUG0"/>
<dbReference type="GO" id="GO:0003677">
    <property type="term" value="F:DNA binding"/>
    <property type="evidence" value="ECO:0007669"/>
    <property type="project" value="UniProtKB-UniRule"/>
</dbReference>
<dbReference type="GO" id="GO:0006355">
    <property type="term" value="P:regulation of DNA-templated transcription"/>
    <property type="evidence" value="ECO:0007669"/>
    <property type="project" value="InterPro"/>
</dbReference>
<dbReference type="RefSeq" id="WP_147845632.1">
    <property type="nucleotide sequence ID" value="NZ_VDUZ01000003.1"/>
</dbReference>
<reference evidence="4 5" key="1">
    <citation type="submission" date="2019-06" db="EMBL/GenBank/DDBJ databases">
        <title>New taxonomy in bacterial strain CC-CFT640, isolated from vineyard.</title>
        <authorList>
            <person name="Lin S.-Y."/>
            <person name="Tsai C.-F."/>
            <person name="Young C.-C."/>
        </authorList>
    </citation>
    <scope>NUCLEOTIDE SEQUENCE [LARGE SCALE GENOMIC DNA]</scope>
    <source>
        <strain evidence="4 5">CC-CFT640</strain>
    </source>
</reference>
<sequence length="507" mass="55332">MLFSFEDFVLDTARRELRGKAGVIAVEPQVFDLLAYLIAHRDRVVSRDDILAAVWNGRLVSESTLTTRINAARSALGDSGAAQRLIKTLPRRGLRFVGAVREQLPAPAPERPAIAVLPFANMSGDPEQDYFADGMVEEITTALSRWRWLSVIARNSSFAYKGRAVDTRQVGRELGARYVLEGSVRKAADRIRISGRLVDAATGTHLWADRFEGVPQNIFDLQDHVTASVIGAIAPRMGEAEIERARRKPTQSLDAYDYFLRGMAHLHRWTRTDSEAALANLRRAIALDPGFAPAYGLAGRGYSQRKACGWVGDRRQEAAEAERLARLAADLGRDDAVALCTAGIVLAYVTGHLGDGDVLVDRALALDPYLAWAWVFGSWVRIWQGVPEAAMARAGRARQLSPSDPEVLFFIDTATAYGHFLAGRYDDAVASAQAAMRQRPDIAITLGVAAASAALGGRSGEAQQALARLRHVDPALRLGDLADQFPFGRQDDLARWVEGLKRAGLPA</sequence>
<dbReference type="Pfam" id="PF00486">
    <property type="entry name" value="Trans_reg_C"/>
    <property type="match status" value="1"/>
</dbReference>
<proteinExistence type="predicted"/>
<dbReference type="InterPro" id="IPR036388">
    <property type="entry name" value="WH-like_DNA-bd_sf"/>
</dbReference>
<evidence type="ECO:0000259" key="3">
    <source>
        <dbReference type="PROSITE" id="PS51755"/>
    </source>
</evidence>
<dbReference type="InterPro" id="IPR001867">
    <property type="entry name" value="OmpR/PhoB-type_DNA-bd"/>
</dbReference>
<feature type="domain" description="OmpR/PhoB-type" evidence="3">
    <location>
        <begin position="1"/>
        <end position="98"/>
    </location>
</feature>
<dbReference type="EMBL" id="VDUZ01000003">
    <property type="protein sequence ID" value="TXL81724.1"/>
    <property type="molecule type" value="Genomic_DNA"/>
</dbReference>
<dbReference type="SUPFAM" id="SSF48452">
    <property type="entry name" value="TPR-like"/>
    <property type="match status" value="1"/>
</dbReference>
<dbReference type="PROSITE" id="PS51755">
    <property type="entry name" value="OMPR_PHOB"/>
    <property type="match status" value="1"/>
</dbReference>
<dbReference type="OrthoDB" id="7325815at2"/>
<name>A0A5C8PUG0_9HYPH</name>
<evidence type="ECO:0000313" key="5">
    <source>
        <dbReference type="Proteomes" id="UP000321638"/>
    </source>
</evidence>
<keyword evidence="5" id="KW-1185">Reference proteome</keyword>
<dbReference type="SMART" id="SM00862">
    <property type="entry name" value="Trans_reg_C"/>
    <property type="match status" value="1"/>
</dbReference>